<accession>G4A6F1</accession>
<reference evidence="2 3" key="1">
    <citation type="submission" date="2010-10" db="EMBL/GenBank/DDBJ databases">
        <authorList>
            <person name="Chen C."/>
            <person name="Kittichotirat W."/>
            <person name="Asikainen S."/>
            <person name="Bumgarner R."/>
        </authorList>
    </citation>
    <scope>NUCLEOTIDE SEQUENCE [LARGE SCALE GENOMIC DNA]</scope>
    <source>
        <strain evidence="2 3">SC1083</strain>
    </source>
</reference>
<gene>
    <name evidence="2" type="ORF">SC1083_0391</name>
    <name evidence="1" type="ORF">SC1083_2189</name>
</gene>
<evidence type="ECO:0000313" key="2">
    <source>
        <dbReference type="EMBL" id="EGY34782.1"/>
    </source>
</evidence>
<dbReference type="EMBL" id="AEJM01000012">
    <property type="protein sequence ID" value="EGY34782.1"/>
    <property type="molecule type" value="Genomic_DNA"/>
</dbReference>
<dbReference type="Proteomes" id="UP000005508">
    <property type="component" value="Unassembled WGS sequence"/>
</dbReference>
<protein>
    <submittedName>
        <fullName evidence="2">Uncharacterized protein</fullName>
    </submittedName>
</protein>
<evidence type="ECO:0000313" key="3">
    <source>
        <dbReference type="Proteomes" id="UP000005508"/>
    </source>
</evidence>
<proteinExistence type="predicted"/>
<dbReference type="EMBL" id="AEJM01000051">
    <property type="protein sequence ID" value="EGY32330.1"/>
    <property type="molecule type" value="Genomic_DNA"/>
</dbReference>
<comment type="caution">
    <text evidence="2">The sequence shown here is derived from an EMBL/GenBank/DDBJ whole genome shotgun (WGS) entry which is preliminary data.</text>
</comment>
<sequence length="56" mass="6530">MPQLKEEVTIAEQRTTIMIPVDVYKAAKKYALLNDIKLKEYFNDLLSKDLKEKGML</sequence>
<evidence type="ECO:0000313" key="1">
    <source>
        <dbReference type="EMBL" id="EGY32330.1"/>
    </source>
</evidence>
<dbReference type="PATRIC" id="fig|907488.3.peg.2136"/>
<organism evidence="2 3">
    <name type="scientific">Aggregatibacter actinomycetemcomitans serotype e str. SC1083</name>
    <dbReference type="NCBI Taxonomy" id="907488"/>
    <lineage>
        <taxon>Bacteria</taxon>
        <taxon>Pseudomonadati</taxon>
        <taxon>Pseudomonadota</taxon>
        <taxon>Gammaproteobacteria</taxon>
        <taxon>Pasteurellales</taxon>
        <taxon>Pasteurellaceae</taxon>
        <taxon>Aggregatibacter</taxon>
    </lineage>
</organism>
<dbReference type="AlphaFoldDB" id="G4A6F1"/>
<name>G4A6F1_AGGAC</name>